<dbReference type="Pfam" id="PF05199">
    <property type="entry name" value="GMC_oxred_C"/>
    <property type="match status" value="1"/>
</dbReference>
<dbReference type="InterPro" id="IPR012132">
    <property type="entry name" value="GMC_OxRdtase"/>
</dbReference>
<dbReference type="PANTHER" id="PTHR11552">
    <property type="entry name" value="GLUCOSE-METHANOL-CHOLINE GMC OXIDOREDUCTASE"/>
    <property type="match status" value="1"/>
</dbReference>
<evidence type="ECO:0000256" key="2">
    <source>
        <dbReference type="ARBA" id="ARBA00023180"/>
    </source>
</evidence>
<dbReference type="Gene3D" id="3.50.50.60">
    <property type="entry name" value="FAD/NAD(P)-binding domain"/>
    <property type="match status" value="2"/>
</dbReference>
<proteinExistence type="inferred from homology"/>
<comment type="similarity">
    <text evidence="1">Belongs to the GMC oxidoreductase family.</text>
</comment>
<dbReference type="SUPFAM" id="SSF54373">
    <property type="entry name" value="FAD-linked reductases, C-terminal domain"/>
    <property type="match status" value="1"/>
</dbReference>
<reference evidence="5 6" key="1">
    <citation type="submission" date="2023-04" db="EMBL/GenBank/DDBJ databases">
        <title>Colletotrichum tabacum stain YC1 causing leaf anthracnose on Nicotiana tabacum(L.) cv.</title>
        <authorList>
            <person name="Ji Z."/>
            <person name="Wang M."/>
            <person name="Zhang J."/>
            <person name="Wang N."/>
            <person name="Zhou Z."/>
        </authorList>
    </citation>
    <scope>NUCLEOTIDE SEQUENCE [LARGE SCALE GENOMIC DNA]</scope>
    <source>
        <strain evidence="5 6">YC1</strain>
    </source>
</reference>
<feature type="domain" description="Glucose-methanol-choline oxidoreductase N-terminal" evidence="4">
    <location>
        <begin position="258"/>
        <end position="272"/>
    </location>
</feature>
<dbReference type="PROSITE" id="PS00624">
    <property type="entry name" value="GMC_OXRED_2"/>
    <property type="match status" value="1"/>
</dbReference>
<evidence type="ECO:0000256" key="1">
    <source>
        <dbReference type="ARBA" id="ARBA00010790"/>
    </source>
</evidence>
<dbReference type="AlphaFoldDB" id="A0AAV9THS3"/>
<dbReference type="EMBL" id="JASAOK010000020">
    <property type="protein sequence ID" value="KAK6221632.1"/>
    <property type="molecule type" value="Genomic_DNA"/>
</dbReference>
<keyword evidence="2" id="KW-0325">Glycoprotein</keyword>
<evidence type="ECO:0000256" key="3">
    <source>
        <dbReference type="PIRSR" id="PIRSR000137-2"/>
    </source>
</evidence>
<evidence type="ECO:0000259" key="4">
    <source>
        <dbReference type="PROSITE" id="PS00624"/>
    </source>
</evidence>
<dbReference type="InterPro" id="IPR036188">
    <property type="entry name" value="FAD/NAD-bd_sf"/>
</dbReference>
<dbReference type="Proteomes" id="UP001327957">
    <property type="component" value="Unassembled WGS sequence"/>
</dbReference>
<comment type="cofactor">
    <cofactor evidence="3">
        <name>FAD</name>
        <dbReference type="ChEBI" id="CHEBI:57692"/>
    </cofactor>
</comment>
<sequence length="480" mass="50844">MRLSVEGNYSVAVVEAGGFYQDDAGNTTEFPAYNSQYMDEPGTIDWKLTTKPQAQLGGRSVAYAQGKTLGGSTARNAMVYQRGTASFYDLWATAVGDTSYGWDNILPFLKKSVSFTPADEELRGGPTGTSDMTAFDPESGPLNVGYWNYFVPVSAAFAKGMESLGLKETPTGMNSGEVLGYAQFPAAIDSETQLRDSSQTSFLKAAANCAGERLRIYPNTLAKRIVFNAKKAASGVVVSSGGPEYVINVKREVVLAAGAFRTPQLLMASGVGPPGVLEENNVTTVNANISAGLRESLEQYPDDWPHVEYIWNAAGQAKNTSGDYLALGTVLLTHASLGSVTINSSDTANPPVVDVRWLSNDTDRELAIEGVKRARALAASTGVIITEVAPGPDVQSDEQIWEWIKANTVTAHHATGSCKMGRKDDASAVVDAKGCVLGGVSSLRIIDASIIPIAFPGQPMATIYGTAEKLSADINGGHQC</sequence>
<name>A0AAV9THS3_9PEZI</name>
<dbReference type="Gene3D" id="3.30.560.10">
    <property type="entry name" value="Glucose Oxidase, domain 3"/>
    <property type="match status" value="2"/>
</dbReference>
<dbReference type="GO" id="GO:0016614">
    <property type="term" value="F:oxidoreductase activity, acting on CH-OH group of donors"/>
    <property type="evidence" value="ECO:0007669"/>
    <property type="project" value="InterPro"/>
</dbReference>
<keyword evidence="3" id="KW-0274">FAD</keyword>
<keyword evidence="3" id="KW-0285">Flavoprotein</keyword>
<dbReference type="PIRSF" id="PIRSF000137">
    <property type="entry name" value="Alcohol_oxidase"/>
    <property type="match status" value="1"/>
</dbReference>
<keyword evidence="6" id="KW-1185">Reference proteome</keyword>
<dbReference type="SUPFAM" id="SSF51905">
    <property type="entry name" value="FAD/NAD(P)-binding domain"/>
    <property type="match status" value="1"/>
</dbReference>
<evidence type="ECO:0000313" key="5">
    <source>
        <dbReference type="EMBL" id="KAK6221632.1"/>
    </source>
</evidence>
<protein>
    <submittedName>
        <fullName evidence="5">Glucose-methanol-choline oxidoreductase</fullName>
    </submittedName>
</protein>
<accession>A0AAV9THS3</accession>
<comment type="caution">
    <text evidence="5">The sequence shown here is derived from an EMBL/GenBank/DDBJ whole genome shotgun (WGS) entry which is preliminary data.</text>
</comment>
<dbReference type="GO" id="GO:0050660">
    <property type="term" value="F:flavin adenine dinucleotide binding"/>
    <property type="evidence" value="ECO:0007669"/>
    <property type="project" value="InterPro"/>
</dbReference>
<dbReference type="Pfam" id="PF00732">
    <property type="entry name" value="GMC_oxred_N"/>
    <property type="match status" value="1"/>
</dbReference>
<organism evidence="5 6">
    <name type="scientific">Colletotrichum tabaci</name>
    <dbReference type="NCBI Taxonomy" id="1209068"/>
    <lineage>
        <taxon>Eukaryota</taxon>
        <taxon>Fungi</taxon>
        <taxon>Dikarya</taxon>
        <taxon>Ascomycota</taxon>
        <taxon>Pezizomycotina</taxon>
        <taxon>Sordariomycetes</taxon>
        <taxon>Hypocreomycetidae</taxon>
        <taxon>Glomerellales</taxon>
        <taxon>Glomerellaceae</taxon>
        <taxon>Colletotrichum</taxon>
        <taxon>Colletotrichum destructivum species complex</taxon>
    </lineage>
</organism>
<feature type="binding site" evidence="3">
    <location>
        <begin position="76"/>
        <end position="79"/>
    </location>
    <ligand>
        <name>FAD</name>
        <dbReference type="ChEBI" id="CHEBI:57692"/>
    </ligand>
</feature>
<dbReference type="InterPro" id="IPR007867">
    <property type="entry name" value="GMC_OxRtase_C"/>
</dbReference>
<dbReference type="GO" id="GO:0044550">
    <property type="term" value="P:secondary metabolite biosynthetic process"/>
    <property type="evidence" value="ECO:0007669"/>
    <property type="project" value="TreeGrafter"/>
</dbReference>
<dbReference type="InterPro" id="IPR000172">
    <property type="entry name" value="GMC_OxRdtase_N"/>
</dbReference>
<gene>
    <name evidence="5" type="ORF">QIS74_04504</name>
</gene>
<evidence type="ECO:0000313" key="6">
    <source>
        <dbReference type="Proteomes" id="UP001327957"/>
    </source>
</evidence>
<dbReference type="PANTHER" id="PTHR11552:SF138">
    <property type="entry name" value="DEHYDROGENASE PKFF-RELATED"/>
    <property type="match status" value="1"/>
</dbReference>